<comment type="caution">
    <text evidence="2">The sequence shown here is derived from an EMBL/GenBank/DDBJ whole genome shotgun (WGS) entry which is preliminary data.</text>
</comment>
<dbReference type="InterPro" id="IPR029063">
    <property type="entry name" value="SAM-dependent_MTases_sf"/>
</dbReference>
<dbReference type="InterPro" id="IPR013216">
    <property type="entry name" value="Methyltransf_11"/>
</dbReference>
<dbReference type="AlphaFoldDB" id="X1SZ82"/>
<dbReference type="Gene3D" id="3.40.50.150">
    <property type="entry name" value="Vaccinia Virus protein VP39"/>
    <property type="match status" value="1"/>
</dbReference>
<accession>X1SZ82</accession>
<dbReference type="Pfam" id="PF08241">
    <property type="entry name" value="Methyltransf_11"/>
    <property type="match status" value="1"/>
</dbReference>
<protein>
    <recommendedName>
        <fullName evidence="1">Methyltransferase type 11 domain-containing protein</fullName>
    </recommendedName>
</protein>
<feature type="domain" description="Methyltransferase type 11" evidence="1">
    <location>
        <begin position="1"/>
        <end position="42"/>
    </location>
</feature>
<sequence>FIQGDVHELLFPDRSWQIVYARHLLVHLPGYEKALVELARVCSDCLIICLLYPLADKQQIRVEGEPPDQTKPSDFSEHYLNTYKREPFMGAIKNLGFDVVMDKMVGQD</sequence>
<feature type="non-terminal residue" evidence="2">
    <location>
        <position position="1"/>
    </location>
</feature>
<evidence type="ECO:0000313" key="2">
    <source>
        <dbReference type="EMBL" id="GAI73124.1"/>
    </source>
</evidence>
<dbReference type="SUPFAM" id="SSF53335">
    <property type="entry name" value="S-adenosyl-L-methionine-dependent methyltransferases"/>
    <property type="match status" value="1"/>
</dbReference>
<evidence type="ECO:0000259" key="1">
    <source>
        <dbReference type="Pfam" id="PF08241"/>
    </source>
</evidence>
<name>X1SZ82_9ZZZZ</name>
<dbReference type="GO" id="GO:0008757">
    <property type="term" value="F:S-adenosylmethionine-dependent methyltransferase activity"/>
    <property type="evidence" value="ECO:0007669"/>
    <property type="project" value="InterPro"/>
</dbReference>
<reference evidence="2" key="1">
    <citation type="journal article" date="2014" name="Front. Microbiol.">
        <title>High frequency of phylogenetically diverse reductive dehalogenase-homologous genes in deep subseafloor sedimentary metagenomes.</title>
        <authorList>
            <person name="Kawai M."/>
            <person name="Futagami T."/>
            <person name="Toyoda A."/>
            <person name="Takaki Y."/>
            <person name="Nishi S."/>
            <person name="Hori S."/>
            <person name="Arai W."/>
            <person name="Tsubouchi T."/>
            <person name="Morono Y."/>
            <person name="Uchiyama I."/>
            <person name="Ito T."/>
            <person name="Fujiyama A."/>
            <person name="Inagaki F."/>
            <person name="Takami H."/>
        </authorList>
    </citation>
    <scope>NUCLEOTIDE SEQUENCE</scope>
    <source>
        <strain evidence="2">Expedition CK06-06</strain>
    </source>
</reference>
<organism evidence="2">
    <name type="scientific">marine sediment metagenome</name>
    <dbReference type="NCBI Taxonomy" id="412755"/>
    <lineage>
        <taxon>unclassified sequences</taxon>
        <taxon>metagenomes</taxon>
        <taxon>ecological metagenomes</taxon>
    </lineage>
</organism>
<dbReference type="EMBL" id="BARW01012690">
    <property type="protein sequence ID" value="GAI73124.1"/>
    <property type="molecule type" value="Genomic_DNA"/>
</dbReference>
<proteinExistence type="predicted"/>
<gene>
    <name evidence="2" type="ORF">S12H4_23752</name>
</gene>